<proteinExistence type="predicted"/>
<name>A0A5N3S1A1_9VIBR</name>
<organism evidence="1 2">
    <name type="scientific">Vibrio fortis</name>
    <dbReference type="NCBI Taxonomy" id="212667"/>
    <lineage>
        <taxon>Bacteria</taxon>
        <taxon>Pseudomonadati</taxon>
        <taxon>Pseudomonadota</taxon>
        <taxon>Gammaproteobacteria</taxon>
        <taxon>Vibrionales</taxon>
        <taxon>Vibrionaceae</taxon>
        <taxon>Vibrio</taxon>
    </lineage>
</organism>
<dbReference type="Proteomes" id="UP000326687">
    <property type="component" value="Unassembled WGS sequence"/>
</dbReference>
<accession>A0A5N3S1A1</accession>
<sequence>MKYKLIKSMAHNFTHSFVGGCNYVDDAFIFEDLYTLARQNKGKPVQISWVPVCTEELFRLTPRIRKSIGYYREWLPKHAASHNVSLDRVKEFYLQVYMAENHQVYVKAITVDDRGKRVEQYVYA</sequence>
<evidence type="ECO:0000313" key="1">
    <source>
        <dbReference type="EMBL" id="KAB0300594.1"/>
    </source>
</evidence>
<comment type="caution">
    <text evidence="1">The sequence shown here is derived from an EMBL/GenBank/DDBJ whole genome shotgun (WGS) entry which is preliminary data.</text>
</comment>
<dbReference type="RefSeq" id="WP_150896351.1">
    <property type="nucleotide sequence ID" value="NZ_VXDD01000003.1"/>
</dbReference>
<dbReference type="EMBL" id="VXDD01000003">
    <property type="protein sequence ID" value="KAB0300594.1"/>
    <property type="molecule type" value="Genomic_DNA"/>
</dbReference>
<dbReference type="AlphaFoldDB" id="A0A5N3S1A1"/>
<evidence type="ECO:0000313" key="2">
    <source>
        <dbReference type="Proteomes" id="UP000326687"/>
    </source>
</evidence>
<protein>
    <submittedName>
        <fullName evidence="1">Uncharacterized protein</fullName>
    </submittedName>
</protein>
<reference evidence="1 2" key="1">
    <citation type="submission" date="2019-09" db="EMBL/GenBank/DDBJ databases">
        <title>Vibrio Fortis S7-72.</title>
        <authorList>
            <person name="Das S.K."/>
        </authorList>
    </citation>
    <scope>NUCLEOTIDE SEQUENCE [LARGE SCALE GENOMIC DNA]</scope>
    <source>
        <strain evidence="1 2">S7-72</strain>
    </source>
</reference>
<gene>
    <name evidence="1" type="ORF">F2Z80_15780</name>
</gene>
<dbReference type="PROSITE" id="PS51257">
    <property type="entry name" value="PROKAR_LIPOPROTEIN"/>
    <property type="match status" value="1"/>
</dbReference>